<dbReference type="Gene3D" id="3.40.50.980">
    <property type="match status" value="2"/>
</dbReference>
<dbReference type="InterPro" id="IPR020806">
    <property type="entry name" value="PKS_PP-bd"/>
</dbReference>
<dbReference type="Gene3D" id="2.30.38.10">
    <property type="entry name" value="Luciferase, Domain 3"/>
    <property type="match status" value="1"/>
</dbReference>
<reference evidence="7 8" key="1">
    <citation type="submission" date="2019-09" db="EMBL/GenBank/DDBJ databases">
        <title>Screening of Novel Bioactive Compounds from Soil-Associated.</title>
        <authorList>
            <person name="Gong X."/>
        </authorList>
    </citation>
    <scope>NUCLEOTIDE SEQUENCE [LARGE SCALE GENOMIC DNA]</scope>
    <source>
        <strain evidence="7 8">Gxj-6</strain>
    </source>
</reference>
<dbReference type="Pfam" id="PF00501">
    <property type="entry name" value="AMP-binding"/>
    <property type="match status" value="2"/>
</dbReference>
<dbReference type="GO" id="GO:0003824">
    <property type="term" value="F:catalytic activity"/>
    <property type="evidence" value="ECO:0007669"/>
    <property type="project" value="InterPro"/>
</dbReference>
<protein>
    <submittedName>
        <fullName evidence="7">Amino acid adenylation domain-containing protein</fullName>
    </submittedName>
</protein>
<gene>
    <name evidence="7" type="ORF">F5972_35975</name>
</gene>
<dbReference type="Pfam" id="PF00975">
    <property type="entry name" value="Thioesterase"/>
    <property type="match status" value="1"/>
</dbReference>
<dbReference type="Gene3D" id="1.10.1200.10">
    <property type="entry name" value="ACP-like"/>
    <property type="match status" value="1"/>
</dbReference>
<dbReference type="InterPro" id="IPR010060">
    <property type="entry name" value="NRPS_synth"/>
</dbReference>
<dbReference type="InterPro" id="IPR000873">
    <property type="entry name" value="AMP-dep_synth/lig_dom"/>
</dbReference>
<comment type="cofactor">
    <cofactor evidence="1">
        <name>pantetheine 4'-phosphate</name>
        <dbReference type="ChEBI" id="CHEBI:47942"/>
    </cofactor>
</comment>
<dbReference type="FunFam" id="1.10.1200.10:FF:000005">
    <property type="entry name" value="Nonribosomal peptide synthetase 1"/>
    <property type="match status" value="1"/>
</dbReference>
<dbReference type="GO" id="GO:0043041">
    <property type="term" value="P:amino acid activation for nonribosomal peptide biosynthetic process"/>
    <property type="evidence" value="ECO:0007669"/>
    <property type="project" value="TreeGrafter"/>
</dbReference>
<feature type="domain" description="Carrier" evidence="6">
    <location>
        <begin position="1975"/>
        <end position="2050"/>
    </location>
</feature>
<dbReference type="Gene3D" id="3.40.50.12780">
    <property type="entry name" value="N-terminal domain of ligase-like"/>
    <property type="match status" value="1"/>
</dbReference>
<sequence length="2327" mass="249314">MSHAPETRQSLVHLEYDSDVSTQRTIPELFSLVVGSRPDAVALIGPAGRLTYAELDQLAEKLSSKLVARGIGPESLVAIKVRNPMHGIIAMIAVTRAGGGYLAIDHTYPPDRLEFILTDAAPQLVLSDDADLGVELNGRLPGFTFLPDVAGGEREVPRNGHRSEGPGLSSENLAYVVYTSGSSGVPKGVAVSHTGIETLVREQSVRFGVGPDDRVLQFASLSFDASVSEIWVTLLSGATLVCSGGERILPGDDLVRLVEQFAVTHVTLPPSALLAMVPEDLPGTTIIVAGEECPGHLAAQWGRGRRFINAYGPTETTVCATMSDPLDSAEAPIGRPLAGRCAYVLDAALRPVPMGVVGELYVSGAGVARGYVGRAALTAERFVADPFAGGGARMYRTGDLVRWGAGGVLEFVGRADAQVKIRGFRVEPGEVEVALRGVAGVSQAVVVADGEVGARRLLGYVTAEPGAVVDGDGVRRSLSAVVPDYLVPAVVTVLDRFPLTGNGKVDRAALPVPGGAEVAGRRPRTRYERVLCEAFAEALGLESVGIDADFFNLGGDSILAIKLISAARKGGLAIKPRDIFRHRTVVRLAAVAGQVKDSPTDAGTDDVGIVPRTPIMNWLAERTDDLREFYQSVVIQVPAGVSLPTLAGALQAVIDHHDALRLQVIRSETDETWSALVQAPGNVDAVACLIRSDIRNQTPRAQSAIFDATLSTARTRLEPEAGVMLQAVWFDRGQQPGRLLLVVHHLAIDGVSWRVLLPDLQAAYEAIEAGRKPDLPEVGTSLRQWARQLRAEAANPARTAETTFWQALTAADQVEIGQRPLDPEVDTAATAETLTTEVSADVTAAVLGEAPKFIHGSINEVLLAGLTLAVGRWLAQRGTRGPLLVDVEGHGREDIFPDTDLSRTVGWFTTVYPVRLDMADVEDDAATNGGSSVAEALQRMKEHLREIPDHGIGYSILRHLPGPAQETLLSGARPQVAFNYLGRFPEPADVDWQPVSEAGGVLQGDFGPYQPMAHSLEIGCVTLDSADGPRLVNTWTWPSAVLSRDEVAELAAHWSRALADIARHVSSGHTPADFPLVKLTQDDIEVIESRFPALENILPLTPLQTGLLFHSLYDERGEDVYIVQLGIRFRGDLDPGRMRSAVRALTVRHPALRARFVRDGLREPVQVIAAAEPVPWDVRDLRSVPAADRDAEYAALSVAERSHRFRLDADLLLRATLVRMDDDDHRLLLTSHHLTFDGWSSQLMVRDLLALYEAGEQEDALPATRPYEEYLAWLNEQDHAAALGEWRSALAGLEDPTLVADSGRRGEETAKRLEMTLTKSETAALVTTARSAGLTLNSIFQGAWALVLSDLTGSHDVVFGTTVAGRPADLPGIEETVGLFINTLPVRVNVHPARCVHDVLASVQDEQARLMEFPYVSLSQLQDLSGHRTLFDTLLAYQSFPAGQDDENAGGSSPLDLAGIDGYDATNFPLELVISPGTHIDLQLNYRHPSITDELAQQILPLFRHVLTQVAGRSSEPVGRLALPAPEQAEALLALGVGTSTGHPEPATGVGEAISLIAERKPDAVAVRYAGTALTYAELNASADGLAKHPAFGRLPDESPVLVLQEASPHLILSLLAVAKSGGAYLPVLPETPSEHLRGIIEEVAPAVILTDRASARHDVFQPFVDRGVTTVIVVDEIELPESEGDSAGTLSIHPEQVVGLGYTSGSTGIAKAVGTTHADLLRLAADPSWTDHRPTVLMYRPHAGDSLAFEMWIPLLQAGEVVLAPAGDIDPLQLGRLVRQHGVTRMWVTAGLFGTLSRDCPQDFAGLAELWTGGDVVSQDAARRFRAAAPQVALVNGYGSSETAVFTTRHRASADDPGSAVPIGRPLAGRSVYVLDAALRPVPMGVVGELYVSGAGVARGYVGRAALTAERFVADPFAGGGARMYRTGDLVRWGAGGVLEFVGRADAQVRIRGFRVEPGEAEVAPGAVTGGGRRPRTRYEHVLCEAFADALGLETVEPDADFFDLGGNSFAAMRLADYLRRELNTEASIRDIFEAPTAGQLAARLAEVDERHHDDAFAVTLPIRHADQGPAMFCVHPVVGLGWSYVGLLPYVPPQVAVYGLQSRGLSEETDALPGDVDEMVADYLDQIRRTRPHGPYVLLGWSFGGKVAQILAARLQEQGERVMLVILDAAPIVSGHDIERTPEGAARALLRLAGHDCDAQGCRPEDPAAHVAAVLTGPHSRLSAIPPSHIPRVLLVTANNIRLVSSLRQTRFDGESVLFLAGRSESDPEAVARSWQQYLSRSTHVHFVDVTHDDMTEPDALVTIGKVLTPAIEGFAATDAHHQGR</sequence>
<dbReference type="InterPro" id="IPR025110">
    <property type="entry name" value="AMP-bd_C"/>
</dbReference>
<dbReference type="GO" id="GO:0008610">
    <property type="term" value="P:lipid biosynthetic process"/>
    <property type="evidence" value="ECO:0007669"/>
    <property type="project" value="UniProtKB-ARBA"/>
</dbReference>
<dbReference type="SUPFAM" id="SSF53474">
    <property type="entry name" value="alpha/beta-Hydrolases"/>
    <property type="match status" value="1"/>
</dbReference>
<dbReference type="Proteomes" id="UP000327011">
    <property type="component" value="Unassembled WGS sequence"/>
</dbReference>
<dbReference type="SUPFAM" id="SSF52777">
    <property type="entry name" value="CoA-dependent acyltransferases"/>
    <property type="match status" value="4"/>
</dbReference>
<feature type="domain" description="Carrier" evidence="6">
    <location>
        <begin position="522"/>
        <end position="596"/>
    </location>
</feature>
<dbReference type="CDD" id="cd19543">
    <property type="entry name" value="DCL_NRPS"/>
    <property type="match status" value="1"/>
</dbReference>
<dbReference type="GO" id="GO:0017000">
    <property type="term" value="P:antibiotic biosynthetic process"/>
    <property type="evidence" value="ECO:0007669"/>
    <property type="project" value="UniProtKB-KW"/>
</dbReference>
<dbReference type="GO" id="GO:0044550">
    <property type="term" value="P:secondary metabolite biosynthetic process"/>
    <property type="evidence" value="ECO:0007669"/>
    <property type="project" value="TreeGrafter"/>
</dbReference>
<dbReference type="InterPro" id="IPR029058">
    <property type="entry name" value="AB_hydrolase_fold"/>
</dbReference>
<dbReference type="Pfam" id="PF00550">
    <property type="entry name" value="PP-binding"/>
    <property type="match status" value="2"/>
</dbReference>
<dbReference type="NCBIfam" id="TIGR01720">
    <property type="entry name" value="NRPS-para261"/>
    <property type="match status" value="1"/>
</dbReference>
<evidence type="ECO:0000256" key="3">
    <source>
        <dbReference type="ARBA" id="ARBA00022553"/>
    </source>
</evidence>
<dbReference type="InterPro" id="IPR010071">
    <property type="entry name" value="AA_adenyl_dom"/>
</dbReference>
<evidence type="ECO:0000313" key="8">
    <source>
        <dbReference type="Proteomes" id="UP000327011"/>
    </source>
</evidence>
<dbReference type="SUPFAM" id="SSF47336">
    <property type="entry name" value="ACP-like"/>
    <property type="match status" value="2"/>
</dbReference>
<dbReference type="FunFam" id="2.30.38.10:FF:000001">
    <property type="entry name" value="Non-ribosomal peptide synthetase PvdI"/>
    <property type="match status" value="2"/>
</dbReference>
<dbReference type="InterPro" id="IPR001031">
    <property type="entry name" value="Thioesterase"/>
</dbReference>
<dbReference type="SMART" id="SM00823">
    <property type="entry name" value="PKS_PP"/>
    <property type="match status" value="2"/>
</dbReference>
<dbReference type="PANTHER" id="PTHR45527:SF1">
    <property type="entry name" value="FATTY ACID SYNTHASE"/>
    <property type="match status" value="1"/>
</dbReference>
<dbReference type="InterPro" id="IPR036736">
    <property type="entry name" value="ACP-like_sf"/>
</dbReference>
<dbReference type="InterPro" id="IPR045851">
    <property type="entry name" value="AMP-bd_C_sf"/>
</dbReference>
<dbReference type="InterPro" id="IPR009081">
    <property type="entry name" value="PP-bd_ACP"/>
</dbReference>
<evidence type="ECO:0000256" key="2">
    <source>
        <dbReference type="ARBA" id="ARBA00022450"/>
    </source>
</evidence>
<keyword evidence="8" id="KW-1185">Reference proteome</keyword>
<dbReference type="InterPro" id="IPR023213">
    <property type="entry name" value="CAT-like_dom_sf"/>
</dbReference>
<dbReference type="InterPro" id="IPR001242">
    <property type="entry name" value="Condensation_dom"/>
</dbReference>
<keyword evidence="4" id="KW-0677">Repeat</keyword>
<dbReference type="SUPFAM" id="SSF56801">
    <property type="entry name" value="Acetyl-CoA synthetase-like"/>
    <property type="match status" value="2"/>
</dbReference>
<keyword evidence="5" id="KW-0045">Antibiotic biosynthesis</keyword>
<evidence type="ECO:0000259" key="6">
    <source>
        <dbReference type="PROSITE" id="PS50075"/>
    </source>
</evidence>
<proteinExistence type="predicted"/>
<evidence type="ECO:0000256" key="1">
    <source>
        <dbReference type="ARBA" id="ARBA00001957"/>
    </source>
</evidence>
<dbReference type="EMBL" id="VYTZ01000025">
    <property type="protein sequence ID" value="KAA9373323.1"/>
    <property type="molecule type" value="Genomic_DNA"/>
</dbReference>
<dbReference type="Pfam" id="PF00668">
    <property type="entry name" value="Condensation"/>
    <property type="match status" value="2"/>
</dbReference>
<dbReference type="PROSITE" id="PS00455">
    <property type="entry name" value="AMP_BINDING"/>
    <property type="match status" value="2"/>
</dbReference>
<evidence type="ECO:0000313" key="7">
    <source>
        <dbReference type="EMBL" id="KAA9373323.1"/>
    </source>
</evidence>
<dbReference type="PROSITE" id="PS50075">
    <property type="entry name" value="CARRIER"/>
    <property type="match status" value="2"/>
</dbReference>
<dbReference type="GO" id="GO:0031177">
    <property type="term" value="F:phosphopantetheine binding"/>
    <property type="evidence" value="ECO:0007669"/>
    <property type="project" value="InterPro"/>
</dbReference>
<dbReference type="Gene3D" id="3.30.559.30">
    <property type="entry name" value="Nonribosomal peptide synthetase, condensation domain"/>
    <property type="match status" value="2"/>
</dbReference>
<evidence type="ECO:0000256" key="4">
    <source>
        <dbReference type="ARBA" id="ARBA00022737"/>
    </source>
</evidence>
<dbReference type="Gene3D" id="3.30.300.30">
    <property type="match status" value="1"/>
</dbReference>
<accession>A0A5J5JRF1</accession>
<dbReference type="Pfam" id="PF13193">
    <property type="entry name" value="AMP-binding_C"/>
    <property type="match status" value="1"/>
</dbReference>
<keyword evidence="2" id="KW-0596">Phosphopantetheine</keyword>
<evidence type="ECO:0000256" key="5">
    <source>
        <dbReference type="ARBA" id="ARBA00023194"/>
    </source>
</evidence>
<dbReference type="InterPro" id="IPR020845">
    <property type="entry name" value="AMP-binding_CS"/>
</dbReference>
<dbReference type="GO" id="GO:0005737">
    <property type="term" value="C:cytoplasm"/>
    <property type="evidence" value="ECO:0007669"/>
    <property type="project" value="TreeGrafter"/>
</dbReference>
<keyword evidence="3" id="KW-0597">Phosphoprotein</keyword>
<dbReference type="PANTHER" id="PTHR45527">
    <property type="entry name" value="NONRIBOSOMAL PEPTIDE SYNTHETASE"/>
    <property type="match status" value="1"/>
</dbReference>
<dbReference type="InterPro" id="IPR042099">
    <property type="entry name" value="ANL_N_sf"/>
</dbReference>
<dbReference type="Gene3D" id="3.30.559.10">
    <property type="entry name" value="Chloramphenicol acetyltransferase-like domain"/>
    <property type="match status" value="2"/>
</dbReference>
<comment type="caution">
    <text evidence="7">The sequence shown here is derived from an EMBL/GenBank/DDBJ whole genome shotgun (WGS) entry which is preliminary data.</text>
</comment>
<organism evidence="7 8">
    <name type="scientific">Microbispora cellulosiformans</name>
    <dbReference type="NCBI Taxonomy" id="2614688"/>
    <lineage>
        <taxon>Bacteria</taxon>
        <taxon>Bacillati</taxon>
        <taxon>Actinomycetota</taxon>
        <taxon>Actinomycetes</taxon>
        <taxon>Streptosporangiales</taxon>
        <taxon>Streptosporangiaceae</taxon>
        <taxon>Microbispora</taxon>
    </lineage>
</organism>
<dbReference type="Gene3D" id="3.40.50.1820">
    <property type="entry name" value="alpha/beta hydrolase"/>
    <property type="match status" value="1"/>
</dbReference>
<name>A0A5J5JRF1_9ACTN</name>
<dbReference type="NCBIfam" id="TIGR01733">
    <property type="entry name" value="AA-adenyl-dom"/>
    <property type="match status" value="2"/>
</dbReference>